<proteinExistence type="inferred from homology"/>
<keyword evidence="5" id="KW-0804">Transcription</keyword>
<gene>
    <name evidence="10" type="ORF">BATDEDRAFT_22760</name>
</gene>
<protein>
    <recommendedName>
        <fullName evidence="9">Core Histone H2A/H2B/H3 domain-containing protein</fullName>
    </recommendedName>
</protein>
<evidence type="ECO:0000256" key="6">
    <source>
        <dbReference type="ARBA" id="ARBA00023242"/>
    </source>
</evidence>
<evidence type="ECO:0000313" key="11">
    <source>
        <dbReference type="Proteomes" id="UP000007241"/>
    </source>
</evidence>
<feature type="region of interest" description="Disordered" evidence="8">
    <location>
        <begin position="258"/>
        <end position="279"/>
    </location>
</feature>
<evidence type="ECO:0000256" key="4">
    <source>
        <dbReference type="ARBA" id="ARBA00023159"/>
    </source>
</evidence>
<dbReference type="GO" id="GO:0006357">
    <property type="term" value="P:regulation of transcription by RNA polymerase II"/>
    <property type="evidence" value="ECO:0000318"/>
    <property type="project" value="GO_Central"/>
</dbReference>
<dbReference type="AlphaFoldDB" id="F4NXH3"/>
<accession>F4NXH3</accession>
<evidence type="ECO:0000256" key="5">
    <source>
        <dbReference type="ARBA" id="ARBA00023163"/>
    </source>
</evidence>
<feature type="compositionally biased region" description="Polar residues" evidence="8">
    <location>
        <begin position="259"/>
        <end position="279"/>
    </location>
</feature>
<evidence type="ECO:0000256" key="1">
    <source>
        <dbReference type="ARBA" id="ARBA00004123"/>
    </source>
</evidence>
<comment type="subcellular location">
    <subcellularLocation>
        <location evidence="1">Nucleus</location>
    </subcellularLocation>
</comment>
<dbReference type="OrthoDB" id="1272441at2759"/>
<dbReference type="GeneID" id="18238032"/>
<keyword evidence="6" id="KW-0539">Nucleus</keyword>
<dbReference type="GO" id="GO:0046982">
    <property type="term" value="F:protein heterodimerization activity"/>
    <property type="evidence" value="ECO:0007669"/>
    <property type="project" value="InterPro"/>
</dbReference>
<organism evidence="10 11">
    <name type="scientific">Batrachochytrium dendrobatidis (strain JAM81 / FGSC 10211)</name>
    <name type="common">Frog chytrid fungus</name>
    <dbReference type="NCBI Taxonomy" id="684364"/>
    <lineage>
        <taxon>Eukaryota</taxon>
        <taxon>Fungi</taxon>
        <taxon>Fungi incertae sedis</taxon>
        <taxon>Chytridiomycota</taxon>
        <taxon>Chytridiomycota incertae sedis</taxon>
        <taxon>Chytridiomycetes</taxon>
        <taxon>Rhizophydiales</taxon>
        <taxon>Rhizophydiales incertae sedis</taxon>
        <taxon>Batrachochytrium</taxon>
    </lineage>
</organism>
<dbReference type="SUPFAM" id="SSF47113">
    <property type="entry name" value="Histone-fold"/>
    <property type="match status" value="1"/>
</dbReference>
<dbReference type="GO" id="GO:0000981">
    <property type="term" value="F:DNA-binding transcription factor activity, RNA polymerase II-specific"/>
    <property type="evidence" value="ECO:0000318"/>
    <property type="project" value="GO_Central"/>
</dbReference>
<comment type="similarity">
    <text evidence="7">Belongs to the NFYC/HAP5 subunit family.</text>
</comment>
<dbReference type="STRING" id="684364.F4NXH3"/>
<dbReference type="CDD" id="cd22908">
    <property type="entry name" value="HFD_NFYC-like"/>
    <property type="match status" value="1"/>
</dbReference>
<dbReference type="GO" id="GO:0005634">
    <property type="term" value="C:nucleus"/>
    <property type="evidence" value="ECO:0000318"/>
    <property type="project" value="GO_Central"/>
</dbReference>
<dbReference type="InterPro" id="IPR009072">
    <property type="entry name" value="Histone-fold"/>
</dbReference>
<dbReference type="FunFam" id="1.10.20.10:FF:000006">
    <property type="entry name" value="Nuclear transcription factor Y subunit gamma"/>
    <property type="match status" value="1"/>
</dbReference>
<keyword evidence="3" id="KW-0238">DNA-binding</keyword>
<dbReference type="Pfam" id="PF00125">
    <property type="entry name" value="Histone"/>
    <property type="match status" value="1"/>
</dbReference>
<dbReference type="InterPro" id="IPR050568">
    <property type="entry name" value="Transcr_DNA_Rep_Reg"/>
</dbReference>
<dbReference type="InParanoid" id="F4NXH3"/>
<dbReference type="InterPro" id="IPR007125">
    <property type="entry name" value="H2A/H2B/H3"/>
</dbReference>
<evidence type="ECO:0000313" key="10">
    <source>
        <dbReference type="EMBL" id="EGF82349.1"/>
    </source>
</evidence>
<keyword evidence="4" id="KW-0010">Activator</keyword>
<dbReference type="RefSeq" id="XP_006676617.1">
    <property type="nucleotide sequence ID" value="XM_006676554.1"/>
</dbReference>
<keyword evidence="2" id="KW-0805">Transcription regulation</keyword>
<evidence type="ECO:0000256" key="3">
    <source>
        <dbReference type="ARBA" id="ARBA00023125"/>
    </source>
</evidence>
<sequence>MHLQSQDQQGSSSLVDGTDIAAVMAATAAAASAAANTTTASTANSNAQVHLIMQNFWARQLEETIRTTPDFKAHPLPLARIKKVMKADEDVKMISAEAPLIFGKACEIFILELTLRSWMHTEENKRRTLQKSDVAMASSQSDMYDFLIDIVPRDEVVKTHLPVVEAASDTPVTKAAASKEFPVQYPSFTTQSFNTAVATLWKEQHQPYMSFGQSINQLYQNPSILGPDDGSSHRTQMNAPHSNGSFWNIDMPPRMGQHIQYNNNNADSSEITNNHPNQL</sequence>
<dbReference type="GO" id="GO:0016602">
    <property type="term" value="C:CCAAT-binding factor complex"/>
    <property type="evidence" value="ECO:0000318"/>
    <property type="project" value="GO_Central"/>
</dbReference>
<dbReference type="FunCoup" id="F4NXH3">
    <property type="interactions" value="136"/>
</dbReference>
<reference evidence="10 11" key="1">
    <citation type="submission" date="2009-12" db="EMBL/GenBank/DDBJ databases">
        <title>The draft genome of Batrachochytrium dendrobatidis.</title>
        <authorList>
            <consortium name="US DOE Joint Genome Institute (JGI-PGF)"/>
            <person name="Kuo A."/>
            <person name="Salamov A."/>
            <person name="Schmutz J."/>
            <person name="Lucas S."/>
            <person name="Pitluck S."/>
            <person name="Rosenblum E."/>
            <person name="Stajich J."/>
            <person name="Eisen M."/>
            <person name="Grigoriev I.V."/>
        </authorList>
    </citation>
    <scope>NUCLEOTIDE SEQUENCE [LARGE SCALE GENOMIC DNA]</scope>
    <source>
        <strain evidence="11">JAM81 / FGSC 10211</strain>
    </source>
</reference>
<evidence type="ECO:0000259" key="9">
    <source>
        <dbReference type="Pfam" id="PF00125"/>
    </source>
</evidence>
<dbReference type="GO" id="GO:0003677">
    <property type="term" value="F:DNA binding"/>
    <property type="evidence" value="ECO:0007669"/>
    <property type="project" value="UniProtKB-KW"/>
</dbReference>
<evidence type="ECO:0000256" key="8">
    <source>
        <dbReference type="SAM" id="MobiDB-lite"/>
    </source>
</evidence>
<feature type="domain" description="Core Histone H2A/H2B/H3" evidence="9">
    <location>
        <begin position="69"/>
        <end position="137"/>
    </location>
</feature>
<dbReference type="HOGENOM" id="CLU_045277_1_0_1"/>
<name>F4NXH3_BATDJ</name>
<keyword evidence="11" id="KW-1185">Reference proteome</keyword>
<dbReference type="Gene3D" id="1.10.20.10">
    <property type="entry name" value="Histone, subunit A"/>
    <property type="match status" value="1"/>
</dbReference>
<dbReference type="EMBL" id="GL882880">
    <property type="protein sequence ID" value="EGF82349.1"/>
    <property type="molecule type" value="Genomic_DNA"/>
</dbReference>
<dbReference type="PANTHER" id="PTHR10252:SF8">
    <property type="entry name" value="NUCLEAR TRANSCRIPTION FACTOR Y SUBUNIT GAMMA"/>
    <property type="match status" value="1"/>
</dbReference>
<evidence type="ECO:0000256" key="7">
    <source>
        <dbReference type="ARBA" id="ARBA00038129"/>
    </source>
</evidence>
<dbReference type="PANTHER" id="PTHR10252">
    <property type="entry name" value="HISTONE-LIKE TRANSCRIPTION FACTOR CCAAT-RELATED"/>
    <property type="match status" value="1"/>
</dbReference>
<evidence type="ECO:0000256" key="2">
    <source>
        <dbReference type="ARBA" id="ARBA00023015"/>
    </source>
</evidence>
<dbReference type="Proteomes" id="UP000007241">
    <property type="component" value="Unassembled WGS sequence"/>
</dbReference>